<gene>
    <name evidence="7" type="ORF">GCM10008932_24000</name>
</gene>
<evidence type="ECO:0000256" key="5">
    <source>
        <dbReference type="ARBA" id="ARBA00023315"/>
    </source>
</evidence>
<dbReference type="PANTHER" id="PTHR36174">
    <property type="entry name" value="LIPID II:GLYCINE GLYCYLTRANSFERASE"/>
    <property type="match status" value="1"/>
</dbReference>
<keyword evidence="2" id="KW-0808">Transferase</keyword>
<accession>A0ABN0XSP4</accession>
<dbReference type="InterPro" id="IPR003447">
    <property type="entry name" value="FEMABX"/>
</dbReference>
<evidence type="ECO:0000256" key="4">
    <source>
        <dbReference type="ARBA" id="ARBA00022984"/>
    </source>
</evidence>
<dbReference type="EMBL" id="BAAACW010000165">
    <property type="protein sequence ID" value="GAA0371885.1"/>
    <property type="molecule type" value="Genomic_DNA"/>
</dbReference>
<proteinExistence type="inferred from homology"/>
<reference evidence="7 8" key="1">
    <citation type="journal article" date="2019" name="Int. J. Syst. Evol. Microbiol.">
        <title>The Global Catalogue of Microorganisms (GCM) 10K type strain sequencing project: providing services to taxonomists for standard genome sequencing and annotation.</title>
        <authorList>
            <consortium name="The Broad Institute Genomics Platform"/>
            <consortium name="The Broad Institute Genome Sequencing Center for Infectious Disease"/>
            <person name="Wu L."/>
            <person name="Ma J."/>
        </authorList>
    </citation>
    <scope>NUCLEOTIDE SEQUENCE [LARGE SCALE GENOMIC DNA]</scope>
    <source>
        <strain evidence="7 8">JCM 12662</strain>
    </source>
</reference>
<comment type="caution">
    <text evidence="7">The sequence shown here is derived from an EMBL/GenBank/DDBJ whole genome shotgun (WGS) entry which is preliminary data.</text>
</comment>
<keyword evidence="3" id="KW-0133">Cell shape</keyword>
<keyword evidence="5" id="KW-0012">Acyltransferase</keyword>
<keyword evidence="4" id="KW-0573">Peptidoglycan synthesis</keyword>
<dbReference type="Gene3D" id="3.40.630.30">
    <property type="match status" value="2"/>
</dbReference>
<dbReference type="InterPro" id="IPR016181">
    <property type="entry name" value="Acyl_CoA_acyltransferase"/>
</dbReference>
<evidence type="ECO:0000313" key="8">
    <source>
        <dbReference type="Proteomes" id="UP001501166"/>
    </source>
</evidence>
<dbReference type="SUPFAM" id="SSF55729">
    <property type="entry name" value="Acyl-CoA N-acyltransferases (Nat)"/>
    <property type="match status" value="2"/>
</dbReference>
<dbReference type="Proteomes" id="UP001501166">
    <property type="component" value="Unassembled WGS sequence"/>
</dbReference>
<keyword evidence="6" id="KW-0961">Cell wall biogenesis/degradation</keyword>
<keyword evidence="8" id="KW-1185">Reference proteome</keyword>
<dbReference type="PROSITE" id="PS51191">
    <property type="entry name" value="FEMABX"/>
    <property type="match status" value="1"/>
</dbReference>
<sequence>MPVLDKNNTKKMEEYKAFVRNHSDKSLMQDPAWAHVKSEWGSEYVYLENDKGEIYAALSILIRKITGGISLFYAPRGPLCVMDDMSVVKKLIEEVRPLAKKYRAFALRMDPEIRYSKDLNDLYSQNGFVVKNKDIDFNDLIQPRFNMILYLEDHDEETIMSKFKSRNRNKIRSAGRKGVYTTWDTTDDYVQKFFDVYTFMAQRNEITHRDIDYFYRLRDAYGDRLRIYLAHHEDDILAGAVTINYYGKMYYLYGGSNNTKRNKNPNQKMQYDMISWGIEEGATQYDFGGVIDMSENDGLYQFKKHFCYEDGVTEYIGEIDFVYNKLFYSLFEKMVPKVRQLKKKLRRN</sequence>
<evidence type="ECO:0000256" key="1">
    <source>
        <dbReference type="ARBA" id="ARBA00009943"/>
    </source>
</evidence>
<name>A0ABN0XSP4_9LACT</name>
<evidence type="ECO:0000256" key="2">
    <source>
        <dbReference type="ARBA" id="ARBA00022679"/>
    </source>
</evidence>
<evidence type="ECO:0000313" key="7">
    <source>
        <dbReference type="EMBL" id="GAA0371885.1"/>
    </source>
</evidence>
<organism evidence="7 8">
    <name type="scientific">Alkalibacterium iburiense</name>
    <dbReference type="NCBI Taxonomy" id="290589"/>
    <lineage>
        <taxon>Bacteria</taxon>
        <taxon>Bacillati</taxon>
        <taxon>Bacillota</taxon>
        <taxon>Bacilli</taxon>
        <taxon>Lactobacillales</taxon>
        <taxon>Carnobacteriaceae</taxon>
        <taxon>Alkalibacterium</taxon>
    </lineage>
</organism>
<evidence type="ECO:0000256" key="3">
    <source>
        <dbReference type="ARBA" id="ARBA00022960"/>
    </source>
</evidence>
<dbReference type="Pfam" id="PF02388">
    <property type="entry name" value="FemAB"/>
    <property type="match status" value="2"/>
</dbReference>
<protein>
    <submittedName>
        <fullName evidence="7">Peptidoglycan bridge formation glycyltransferase FemA/FemB family protein</fullName>
    </submittedName>
</protein>
<comment type="similarity">
    <text evidence="1">Belongs to the FemABX family.</text>
</comment>
<dbReference type="InterPro" id="IPR050644">
    <property type="entry name" value="PG_Glycine_Bridge_Synth"/>
</dbReference>
<evidence type="ECO:0000256" key="6">
    <source>
        <dbReference type="ARBA" id="ARBA00023316"/>
    </source>
</evidence>
<dbReference type="PANTHER" id="PTHR36174:SF1">
    <property type="entry name" value="LIPID II:GLYCINE GLYCYLTRANSFERASE"/>
    <property type="match status" value="1"/>
</dbReference>